<dbReference type="Proteomes" id="UP000245207">
    <property type="component" value="Unassembled WGS sequence"/>
</dbReference>
<name>A0A2U1QN84_ARTAN</name>
<dbReference type="EMBL" id="PKPP01000018">
    <property type="protein sequence ID" value="PWA99470.1"/>
    <property type="molecule type" value="Genomic_DNA"/>
</dbReference>
<dbReference type="PANTHER" id="PTHR33103:SF27">
    <property type="entry name" value="OS04G0594700 PROTEIN"/>
    <property type="match status" value="1"/>
</dbReference>
<accession>A0A2U1QN84</accession>
<dbReference type="Pfam" id="PF05056">
    <property type="entry name" value="DUF674"/>
    <property type="match status" value="1"/>
</dbReference>
<comment type="caution">
    <text evidence="1">The sequence shown here is derived from an EMBL/GenBank/DDBJ whole genome shotgun (WGS) entry which is preliminary data.</text>
</comment>
<reference evidence="1 2" key="1">
    <citation type="journal article" date="2018" name="Mol. Plant">
        <title>The genome of Artemisia annua provides insight into the evolution of Asteraceae family and artemisinin biosynthesis.</title>
        <authorList>
            <person name="Shen Q."/>
            <person name="Zhang L."/>
            <person name="Liao Z."/>
            <person name="Wang S."/>
            <person name="Yan T."/>
            <person name="Shi P."/>
            <person name="Liu M."/>
            <person name="Fu X."/>
            <person name="Pan Q."/>
            <person name="Wang Y."/>
            <person name="Lv Z."/>
            <person name="Lu X."/>
            <person name="Zhang F."/>
            <person name="Jiang W."/>
            <person name="Ma Y."/>
            <person name="Chen M."/>
            <person name="Hao X."/>
            <person name="Li L."/>
            <person name="Tang Y."/>
            <person name="Lv G."/>
            <person name="Zhou Y."/>
            <person name="Sun X."/>
            <person name="Brodelius P.E."/>
            <person name="Rose J.K.C."/>
            <person name="Tang K."/>
        </authorList>
    </citation>
    <scope>NUCLEOTIDE SEQUENCE [LARGE SCALE GENOMIC DNA]</scope>
    <source>
        <strain evidence="2">cv. Huhao1</strain>
        <tissue evidence="1">Leaf</tissue>
    </source>
</reference>
<dbReference type="OrthoDB" id="1277335at2759"/>
<protein>
    <submittedName>
        <fullName evidence="1">Uncharacterized protein</fullName>
    </submittedName>
</protein>
<dbReference type="InterPro" id="IPR007750">
    <property type="entry name" value="DUF674"/>
</dbReference>
<proteinExistence type="predicted"/>
<keyword evidence="2" id="KW-1185">Reference proteome</keyword>
<organism evidence="1 2">
    <name type="scientific">Artemisia annua</name>
    <name type="common">Sweet wormwood</name>
    <dbReference type="NCBI Taxonomy" id="35608"/>
    <lineage>
        <taxon>Eukaryota</taxon>
        <taxon>Viridiplantae</taxon>
        <taxon>Streptophyta</taxon>
        <taxon>Embryophyta</taxon>
        <taxon>Tracheophyta</taxon>
        <taxon>Spermatophyta</taxon>
        <taxon>Magnoliopsida</taxon>
        <taxon>eudicotyledons</taxon>
        <taxon>Gunneridae</taxon>
        <taxon>Pentapetalae</taxon>
        <taxon>asterids</taxon>
        <taxon>campanulids</taxon>
        <taxon>Asterales</taxon>
        <taxon>Asteraceae</taxon>
        <taxon>Asteroideae</taxon>
        <taxon>Anthemideae</taxon>
        <taxon>Artemisiinae</taxon>
        <taxon>Artemisia</taxon>
    </lineage>
</organism>
<evidence type="ECO:0000313" key="1">
    <source>
        <dbReference type="EMBL" id="PWA99470.1"/>
    </source>
</evidence>
<gene>
    <name evidence="1" type="ORF">CTI12_AA007410</name>
</gene>
<sequence length="165" mass="19206">MEKWSSEKWKTEFWVNPKNALVKLWKSNALVWKSNALVKSGHYKLCMEMNVCHYQIWSMNEINELVTKVYVISSEIHQVLLYYLATMATTSDRAKILLKVMVHKEHKRVIFAEADNHFVDTLFSFMTLPTGMIIRLLERVNNENIKALGSDVTNGYDYQAVGESQ</sequence>
<evidence type="ECO:0000313" key="2">
    <source>
        <dbReference type="Proteomes" id="UP000245207"/>
    </source>
</evidence>
<dbReference type="AlphaFoldDB" id="A0A2U1QN84"/>
<dbReference type="PANTHER" id="PTHR33103">
    <property type="entry name" value="OS01G0153900 PROTEIN"/>
    <property type="match status" value="1"/>
</dbReference>